<dbReference type="RefSeq" id="WP_419190832.1">
    <property type="nucleotide sequence ID" value="NZ_CP036434.1"/>
</dbReference>
<evidence type="ECO:0000259" key="1">
    <source>
        <dbReference type="Pfam" id="PF01636"/>
    </source>
</evidence>
<dbReference type="InterPro" id="IPR002575">
    <property type="entry name" value="Aminoglycoside_PTrfase"/>
</dbReference>
<proteinExistence type="predicted"/>
<name>A0A518EL77_9BACT</name>
<dbReference type="Gene3D" id="3.90.1200.10">
    <property type="match status" value="1"/>
</dbReference>
<protein>
    <submittedName>
        <fullName evidence="2">Phosphotransferase enzyme family protein</fullName>
    </submittedName>
</protein>
<evidence type="ECO:0000313" key="2">
    <source>
        <dbReference type="EMBL" id="QDV04849.1"/>
    </source>
</evidence>
<dbReference type="InterPro" id="IPR011009">
    <property type="entry name" value="Kinase-like_dom_sf"/>
</dbReference>
<keyword evidence="2" id="KW-0808">Transferase</keyword>
<dbReference type="AlphaFoldDB" id="A0A518EL77"/>
<accession>A0A518EL77</accession>
<dbReference type="EMBL" id="CP036434">
    <property type="protein sequence ID" value="QDV04849.1"/>
    <property type="molecule type" value="Genomic_DNA"/>
</dbReference>
<dbReference type="GO" id="GO:0016740">
    <property type="term" value="F:transferase activity"/>
    <property type="evidence" value="ECO:0007669"/>
    <property type="project" value="UniProtKB-KW"/>
</dbReference>
<dbReference type="SUPFAM" id="SSF56112">
    <property type="entry name" value="Protein kinase-like (PK-like)"/>
    <property type="match status" value="1"/>
</dbReference>
<gene>
    <name evidence="2" type="ORF">Poly30_03430</name>
</gene>
<sequence length="334" mass="35890">MAGYTPGGYPFGVDVKDLRDSSAESEPNQGWARALGAIRAAVAHLGLNEAEIGRVRWLGEGLSRRAFAARVEAADSGWPGVLVALVPRGPNDGRGRESALAEARLLQHLAEGDRDFSVPGRVAFVHGAILVCDHAGGFPVDLRKGRSSIDPVELVAGVAAAIHRTSLDGLDWLRGCSTRRAHGEERLRALDPLTGSEPAEVRAATTWLGENLPPPEPSRLIHGDLLGQNLLYHPERKTAVIDWEYARLGDPAHDLAILTGGVKRPFQIADGMAQLLAHYAVRSDCEVLEVHVRFHEIALHLSRFQDAVAGKPGAEPAPSVLARLRNLLRAVNAS</sequence>
<reference evidence="2 3" key="1">
    <citation type="submission" date="2019-02" db="EMBL/GenBank/DDBJ databases">
        <title>Deep-cultivation of Planctomycetes and their phenomic and genomic characterization uncovers novel biology.</title>
        <authorList>
            <person name="Wiegand S."/>
            <person name="Jogler M."/>
            <person name="Boedeker C."/>
            <person name="Pinto D."/>
            <person name="Vollmers J."/>
            <person name="Rivas-Marin E."/>
            <person name="Kohn T."/>
            <person name="Peeters S.H."/>
            <person name="Heuer A."/>
            <person name="Rast P."/>
            <person name="Oberbeckmann S."/>
            <person name="Bunk B."/>
            <person name="Jeske O."/>
            <person name="Meyerdierks A."/>
            <person name="Storesund J.E."/>
            <person name="Kallscheuer N."/>
            <person name="Luecker S."/>
            <person name="Lage O.M."/>
            <person name="Pohl T."/>
            <person name="Merkel B.J."/>
            <person name="Hornburger P."/>
            <person name="Mueller R.-W."/>
            <person name="Bruemmer F."/>
            <person name="Labrenz M."/>
            <person name="Spormann A.M."/>
            <person name="Op den Camp H."/>
            <person name="Overmann J."/>
            <person name="Amann R."/>
            <person name="Jetten M.S.M."/>
            <person name="Mascher T."/>
            <person name="Medema M.H."/>
            <person name="Devos D.P."/>
            <person name="Kaster A.-K."/>
            <person name="Ovreas L."/>
            <person name="Rohde M."/>
            <person name="Galperin M.Y."/>
            <person name="Jogler C."/>
        </authorList>
    </citation>
    <scope>NUCLEOTIDE SEQUENCE [LARGE SCALE GENOMIC DNA]</scope>
    <source>
        <strain evidence="2 3">Poly30</strain>
    </source>
</reference>
<dbReference type="Pfam" id="PF01636">
    <property type="entry name" value="APH"/>
    <property type="match status" value="1"/>
</dbReference>
<evidence type="ECO:0000313" key="3">
    <source>
        <dbReference type="Proteomes" id="UP000320390"/>
    </source>
</evidence>
<organism evidence="2 3">
    <name type="scientific">Saltatorellus ferox</name>
    <dbReference type="NCBI Taxonomy" id="2528018"/>
    <lineage>
        <taxon>Bacteria</taxon>
        <taxon>Pseudomonadati</taxon>
        <taxon>Planctomycetota</taxon>
        <taxon>Planctomycetia</taxon>
        <taxon>Planctomycetia incertae sedis</taxon>
        <taxon>Saltatorellus</taxon>
    </lineage>
</organism>
<feature type="domain" description="Aminoglycoside phosphotransferase" evidence="1">
    <location>
        <begin position="88"/>
        <end position="270"/>
    </location>
</feature>
<dbReference type="Proteomes" id="UP000320390">
    <property type="component" value="Chromosome"/>
</dbReference>
<keyword evidence="3" id="KW-1185">Reference proteome</keyword>